<gene>
    <name evidence="1" type="ORF">PC110_g2863</name>
</gene>
<dbReference type="AlphaFoldDB" id="A0A329SYD3"/>
<evidence type="ECO:0000313" key="2">
    <source>
        <dbReference type="Proteomes" id="UP000251314"/>
    </source>
</evidence>
<sequence length="168" mass="18873">MSSLKSRTPWIIRRGGIAAPAALTAPTTIVWKLGFVSFLQKNYAHQRLFDGPSIFISMNSFARVLNRIVRLSPSTASRTRAMHRAIWLERDGWRCRKRWYHPPVRIRIGVLRVGMEHSAATASIELALAMVSLRPTGVPQRYIAVIHTRSRSNSSGITVFDPGRNGPL</sequence>
<dbReference type="EMBL" id="MJFZ01000039">
    <property type="protein sequence ID" value="RAW40928.1"/>
    <property type="molecule type" value="Genomic_DNA"/>
</dbReference>
<protein>
    <submittedName>
        <fullName evidence="1">Uncharacterized protein</fullName>
    </submittedName>
</protein>
<dbReference type="Proteomes" id="UP000251314">
    <property type="component" value="Unassembled WGS sequence"/>
</dbReference>
<dbReference type="VEuPathDB" id="FungiDB:PC110_g2863"/>
<keyword evidence="2" id="KW-1185">Reference proteome</keyword>
<evidence type="ECO:0000313" key="1">
    <source>
        <dbReference type="EMBL" id="RAW40928.1"/>
    </source>
</evidence>
<organism evidence="1 2">
    <name type="scientific">Phytophthora cactorum</name>
    <dbReference type="NCBI Taxonomy" id="29920"/>
    <lineage>
        <taxon>Eukaryota</taxon>
        <taxon>Sar</taxon>
        <taxon>Stramenopiles</taxon>
        <taxon>Oomycota</taxon>
        <taxon>Peronosporomycetes</taxon>
        <taxon>Peronosporales</taxon>
        <taxon>Peronosporaceae</taxon>
        <taxon>Phytophthora</taxon>
    </lineage>
</organism>
<dbReference type="OrthoDB" id="10285419at2759"/>
<comment type="caution">
    <text evidence="1">The sequence shown here is derived from an EMBL/GenBank/DDBJ whole genome shotgun (WGS) entry which is preliminary data.</text>
</comment>
<proteinExistence type="predicted"/>
<reference evidence="1 2" key="1">
    <citation type="submission" date="2018-01" db="EMBL/GenBank/DDBJ databases">
        <title>Draft genome of the strawberry crown rot pathogen Phytophthora cactorum.</title>
        <authorList>
            <person name="Armitage A.D."/>
            <person name="Lysoe E."/>
            <person name="Nellist C.F."/>
            <person name="Harrison R.J."/>
            <person name="Brurberg M.B."/>
        </authorList>
    </citation>
    <scope>NUCLEOTIDE SEQUENCE [LARGE SCALE GENOMIC DNA]</scope>
    <source>
        <strain evidence="1 2">10300</strain>
    </source>
</reference>
<accession>A0A329SYD3</accession>
<name>A0A329SYD3_9STRA</name>